<reference evidence="1 2" key="1">
    <citation type="journal article" date="2012" name="J. Bacteriol.">
        <title>Genome Sequence of the Antarctic Psychrophile Bacterium Planococcus antarcticus DSM 14505.</title>
        <authorList>
            <person name="Margolles A."/>
            <person name="Gueimonde M."/>
            <person name="Sanchez B."/>
        </authorList>
    </citation>
    <scope>NUCLEOTIDE SEQUENCE [LARGE SCALE GENOMIC DNA]</scope>
    <source>
        <strain evidence="1 2">DSM 14505</strain>
    </source>
</reference>
<dbReference type="Proteomes" id="UP000004725">
    <property type="component" value="Unassembled WGS sequence"/>
</dbReference>
<accession>A0AA87ILF9</accession>
<protein>
    <submittedName>
        <fullName evidence="1">Uncharacterized protein</fullName>
    </submittedName>
</protein>
<evidence type="ECO:0000313" key="1">
    <source>
        <dbReference type="EMBL" id="EIM07023.1"/>
    </source>
</evidence>
<dbReference type="RefSeq" id="WP_006829518.1">
    <property type="nucleotide sequence ID" value="NZ_AJYB01000023.1"/>
</dbReference>
<gene>
    <name evidence="1" type="ORF">A1A1_07584</name>
</gene>
<comment type="caution">
    <text evidence="1">The sequence shown here is derived from an EMBL/GenBank/DDBJ whole genome shotgun (WGS) entry which is preliminary data.</text>
</comment>
<sequence>MSERLIDFLWKSEVARLPLEKRKLYEFVIRAEDALAEKAETADEFCKLLLADSPVNAAMSHFQWPYEKVVFTIMKTEEELHQKVELRLKKVKWINYSRSINSKASNKNGEYLFLFIN</sequence>
<evidence type="ECO:0000313" key="2">
    <source>
        <dbReference type="Proteomes" id="UP000004725"/>
    </source>
</evidence>
<organism evidence="1 2">
    <name type="scientific">Planococcus antarcticus DSM 14505</name>
    <dbReference type="NCBI Taxonomy" id="1185653"/>
    <lineage>
        <taxon>Bacteria</taxon>
        <taxon>Bacillati</taxon>
        <taxon>Bacillota</taxon>
        <taxon>Bacilli</taxon>
        <taxon>Bacillales</taxon>
        <taxon>Caryophanaceae</taxon>
        <taxon>Planococcus</taxon>
    </lineage>
</organism>
<dbReference type="AlphaFoldDB" id="A0AA87ILF9"/>
<name>A0AA87ILF9_9BACL</name>
<dbReference type="EMBL" id="AJYB01000023">
    <property type="protein sequence ID" value="EIM07023.1"/>
    <property type="molecule type" value="Genomic_DNA"/>
</dbReference>
<proteinExistence type="predicted"/>